<proteinExistence type="predicted"/>
<dbReference type="AlphaFoldDB" id="A0A7Y2REM5"/>
<reference evidence="1 2" key="1">
    <citation type="submission" date="2020-04" db="EMBL/GenBank/DDBJ databases">
        <title>Acinetobacter Taxon 24.</title>
        <authorList>
            <person name="Nemec A."/>
            <person name="Radolfova-Krizova L."/>
            <person name="Higgins P.G."/>
            <person name="Spanelova P."/>
        </authorList>
    </citation>
    <scope>NUCLEOTIDE SEQUENCE [LARGE SCALE GENOMIC DNA]</scope>
    <source>
        <strain evidence="1 2">ANC 5380</strain>
    </source>
</reference>
<name>A0A7Y2REM5_9GAMM</name>
<dbReference type="Proteomes" id="UP000569202">
    <property type="component" value="Unassembled WGS sequence"/>
</dbReference>
<evidence type="ECO:0000313" key="2">
    <source>
        <dbReference type="Proteomes" id="UP000569202"/>
    </source>
</evidence>
<evidence type="ECO:0000313" key="1">
    <source>
        <dbReference type="EMBL" id="NNH77386.1"/>
    </source>
</evidence>
<dbReference type="EMBL" id="JABERL010000018">
    <property type="protein sequence ID" value="NNH77386.1"/>
    <property type="molecule type" value="Genomic_DNA"/>
</dbReference>
<comment type="caution">
    <text evidence="1">The sequence shown here is derived from an EMBL/GenBank/DDBJ whole genome shotgun (WGS) entry which is preliminary data.</text>
</comment>
<accession>A0A7Y2REM5</accession>
<organism evidence="1 2">
    <name type="scientific">Acinetobacter terrae</name>
    <dbReference type="NCBI Taxonomy" id="2731247"/>
    <lineage>
        <taxon>Bacteria</taxon>
        <taxon>Pseudomonadati</taxon>
        <taxon>Pseudomonadota</taxon>
        <taxon>Gammaproteobacteria</taxon>
        <taxon>Moraxellales</taxon>
        <taxon>Moraxellaceae</taxon>
        <taxon>Acinetobacter</taxon>
        <taxon>Acinetobacter Taxon 24</taxon>
    </lineage>
</organism>
<gene>
    <name evidence="1" type="ORF">HLH17_06825</name>
</gene>
<protein>
    <submittedName>
        <fullName evidence="1">Uncharacterized protein</fullName>
    </submittedName>
</protein>
<dbReference type="RefSeq" id="WP_171540230.1">
    <property type="nucleotide sequence ID" value="NZ_JABERL010000018.1"/>
</dbReference>
<sequence length="114" mass="13082">MNDLTSLSRIRVSNFSYAEKVIAMSDSYYQGKYFLVSKSKSKSRNINTVIYKTVFKAETVFSKMEINCTTGKYRKIGEGINSINSINIYSDKGNWITPVYEASHYDVVKFVCKK</sequence>